<accession>A0AAV1CKP0</accession>
<dbReference type="InterPro" id="IPR011989">
    <property type="entry name" value="ARM-like"/>
</dbReference>
<gene>
    <name evidence="3" type="ORF">OLC1_LOCUS6161</name>
</gene>
<evidence type="ECO:0000256" key="1">
    <source>
        <dbReference type="ARBA" id="ARBA00022737"/>
    </source>
</evidence>
<dbReference type="PANTHER" id="PTHR10943:SF1">
    <property type="entry name" value="26S PROTEASOME NON-ATPASE REGULATORY SUBUNIT 2"/>
    <property type="match status" value="1"/>
</dbReference>
<name>A0AAV1CKP0_OLDCO</name>
<dbReference type="GO" id="GO:0008540">
    <property type="term" value="C:proteasome regulatory particle, base subcomplex"/>
    <property type="evidence" value="ECO:0007669"/>
    <property type="project" value="TreeGrafter"/>
</dbReference>
<dbReference type="AlphaFoldDB" id="A0AAV1CKP0"/>
<dbReference type="Gene3D" id="1.25.10.10">
    <property type="entry name" value="Leucine-rich Repeat Variant"/>
    <property type="match status" value="1"/>
</dbReference>
<organism evidence="3 4">
    <name type="scientific">Oldenlandia corymbosa var. corymbosa</name>
    <dbReference type="NCBI Taxonomy" id="529605"/>
    <lineage>
        <taxon>Eukaryota</taxon>
        <taxon>Viridiplantae</taxon>
        <taxon>Streptophyta</taxon>
        <taxon>Embryophyta</taxon>
        <taxon>Tracheophyta</taxon>
        <taxon>Spermatophyta</taxon>
        <taxon>Magnoliopsida</taxon>
        <taxon>eudicotyledons</taxon>
        <taxon>Gunneridae</taxon>
        <taxon>Pentapetalae</taxon>
        <taxon>asterids</taxon>
        <taxon>lamiids</taxon>
        <taxon>Gentianales</taxon>
        <taxon>Rubiaceae</taxon>
        <taxon>Rubioideae</taxon>
        <taxon>Spermacoceae</taxon>
        <taxon>Hedyotis-Oldenlandia complex</taxon>
        <taxon>Oldenlandia</taxon>
    </lineage>
</organism>
<keyword evidence="4" id="KW-1185">Reference proteome</keyword>
<protein>
    <submittedName>
        <fullName evidence="3">OLC1v1030993C1</fullName>
    </submittedName>
</protein>
<dbReference type="PANTHER" id="PTHR10943">
    <property type="entry name" value="26S PROTEASOME NON-ATPASE REGULATORY SUBUNIT"/>
    <property type="match status" value="1"/>
</dbReference>
<dbReference type="EMBL" id="OX459119">
    <property type="protein sequence ID" value="CAI9095127.1"/>
    <property type="molecule type" value="Genomic_DNA"/>
</dbReference>
<reference evidence="3" key="1">
    <citation type="submission" date="2023-03" db="EMBL/GenBank/DDBJ databases">
        <authorList>
            <person name="Julca I."/>
        </authorList>
    </citation>
    <scope>NUCLEOTIDE SEQUENCE</scope>
</reference>
<dbReference type="Pfam" id="PF18051">
    <property type="entry name" value="RPN1_C"/>
    <property type="match status" value="1"/>
</dbReference>
<dbReference type="GO" id="GO:0043161">
    <property type="term" value="P:proteasome-mediated ubiquitin-dependent protein catabolic process"/>
    <property type="evidence" value="ECO:0007669"/>
    <property type="project" value="TreeGrafter"/>
</dbReference>
<dbReference type="InterPro" id="IPR041433">
    <property type="entry name" value="RPN1_C"/>
</dbReference>
<keyword evidence="1" id="KW-0677">Repeat</keyword>
<feature type="domain" description="26S proteasome non-ATPase regulatory subunit RPN1 C-terminal" evidence="2">
    <location>
        <begin position="52"/>
        <end position="79"/>
    </location>
</feature>
<evidence type="ECO:0000259" key="2">
    <source>
        <dbReference type="Pfam" id="PF18051"/>
    </source>
</evidence>
<evidence type="ECO:0000313" key="4">
    <source>
        <dbReference type="Proteomes" id="UP001161247"/>
    </source>
</evidence>
<dbReference type="GO" id="GO:0005634">
    <property type="term" value="C:nucleus"/>
    <property type="evidence" value="ECO:0007669"/>
    <property type="project" value="TreeGrafter"/>
</dbReference>
<dbReference type="GO" id="GO:0034515">
    <property type="term" value="C:proteasome storage granule"/>
    <property type="evidence" value="ECO:0007669"/>
    <property type="project" value="TreeGrafter"/>
</dbReference>
<proteinExistence type="predicted"/>
<dbReference type="Proteomes" id="UP001161247">
    <property type="component" value="Chromosome 2"/>
</dbReference>
<evidence type="ECO:0000313" key="3">
    <source>
        <dbReference type="EMBL" id="CAI9095127.1"/>
    </source>
</evidence>
<sequence>MAAILSLGLIGARPKNARIAGMLRNLASYYHKEAKHSLYYVLAQGWVHMGKAGEKAELATEEYIPLSPILEDVVILMENVTNVED</sequence>